<keyword evidence="3" id="KW-1185">Reference proteome</keyword>
<evidence type="ECO:0000313" key="3">
    <source>
        <dbReference type="Proteomes" id="UP000001064"/>
    </source>
</evidence>
<gene>
    <name evidence="2" type="ORF">DICPUDRAFT_159967</name>
</gene>
<proteinExistence type="predicted"/>
<protein>
    <submittedName>
        <fullName evidence="2">Uncharacterized protein</fullName>
    </submittedName>
</protein>
<keyword evidence="1" id="KW-0732">Signal</keyword>
<organism evidence="2 3">
    <name type="scientific">Dictyostelium purpureum</name>
    <name type="common">Slime mold</name>
    <dbReference type="NCBI Taxonomy" id="5786"/>
    <lineage>
        <taxon>Eukaryota</taxon>
        <taxon>Amoebozoa</taxon>
        <taxon>Evosea</taxon>
        <taxon>Eumycetozoa</taxon>
        <taxon>Dictyostelia</taxon>
        <taxon>Dictyosteliales</taxon>
        <taxon>Dictyosteliaceae</taxon>
        <taxon>Dictyostelium</taxon>
    </lineage>
</organism>
<name>F1A5E2_DICPU</name>
<dbReference type="InParanoid" id="F1A5E2"/>
<dbReference type="RefSeq" id="XP_003294886.1">
    <property type="nucleotide sequence ID" value="XM_003294838.1"/>
</dbReference>
<feature type="signal peptide" evidence="1">
    <location>
        <begin position="1"/>
        <end position="17"/>
    </location>
</feature>
<dbReference type="VEuPathDB" id="AmoebaDB:DICPUDRAFT_159967"/>
<dbReference type="GeneID" id="10510690"/>
<evidence type="ECO:0000313" key="2">
    <source>
        <dbReference type="EMBL" id="EGC28587.1"/>
    </source>
</evidence>
<feature type="chain" id="PRO_5003265643" evidence="1">
    <location>
        <begin position="18"/>
        <end position="95"/>
    </location>
</feature>
<accession>F1A5E2</accession>
<dbReference type="EMBL" id="GL871591">
    <property type="protein sequence ID" value="EGC28587.1"/>
    <property type="molecule type" value="Genomic_DNA"/>
</dbReference>
<evidence type="ECO:0000256" key="1">
    <source>
        <dbReference type="SAM" id="SignalP"/>
    </source>
</evidence>
<dbReference type="Proteomes" id="UP000001064">
    <property type="component" value="Unassembled WGS sequence"/>
</dbReference>
<dbReference type="AlphaFoldDB" id="F1A5E2"/>
<sequence length="95" mass="10490">MKLISLVLLILNSAEYGLYFSKNEDVLYNSKTLKEGGFLEYSNNIVEKLNQMVLNANQGDLENKGGNGNVVNERANNNLEESIINSIIGFIGHLG</sequence>
<dbReference type="KEGG" id="dpp:DICPUDRAFT_159967"/>
<reference evidence="3" key="1">
    <citation type="journal article" date="2011" name="Genome Biol.">
        <title>Comparative genomics of the social amoebae Dictyostelium discoideum and Dictyostelium purpureum.</title>
        <authorList>
            <consortium name="US DOE Joint Genome Institute (JGI-PGF)"/>
            <person name="Sucgang R."/>
            <person name="Kuo A."/>
            <person name="Tian X."/>
            <person name="Salerno W."/>
            <person name="Parikh A."/>
            <person name="Feasley C.L."/>
            <person name="Dalin E."/>
            <person name="Tu H."/>
            <person name="Huang E."/>
            <person name="Barry K."/>
            <person name="Lindquist E."/>
            <person name="Shapiro H."/>
            <person name="Bruce D."/>
            <person name="Schmutz J."/>
            <person name="Salamov A."/>
            <person name="Fey P."/>
            <person name="Gaudet P."/>
            <person name="Anjard C."/>
            <person name="Babu M.M."/>
            <person name="Basu S."/>
            <person name="Bushmanova Y."/>
            <person name="van der Wel H."/>
            <person name="Katoh-Kurasawa M."/>
            <person name="Dinh C."/>
            <person name="Coutinho P.M."/>
            <person name="Saito T."/>
            <person name="Elias M."/>
            <person name="Schaap P."/>
            <person name="Kay R.R."/>
            <person name="Henrissat B."/>
            <person name="Eichinger L."/>
            <person name="Rivero F."/>
            <person name="Putnam N.H."/>
            <person name="West C.M."/>
            <person name="Loomis W.F."/>
            <person name="Chisholm R.L."/>
            <person name="Shaulsky G."/>
            <person name="Strassmann J.E."/>
            <person name="Queller D.C."/>
            <person name="Kuspa A."/>
            <person name="Grigoriev I.V."/>
        </authorList>
    </citation>
    <scope>NUCLEOTIDE SEQUENCE [LARGE SCALE GENOMIC DNA]</scope>
    <source>
        <strain evidence="3">QSDP1</strain>
    </source>
</reference>